<dbReference type="Pfam" id="PF00460">
    <property type="entry name" value="Flg_bb_rod"/>
    <property type="match status" value="1"/>
</dbReference>
<evidence type="ECO:0000259" key="9">
    <source>
        <dbReference type="Pfam" id="PF07559"/>
    </source>
</evidence>
<evidence type="ECO:0000256" key="3">
    <source>
        <dbReference type="ARBA" id="ARBA00019015"/>
    </source>
</evidence>
<comment type="caution">
    <text evidence="11">The sequence shown here is derived from an EMBL/GenBank/DDBJ whole genome shotgun (WGS) entry which is preliminary data.</text>
</comment>
<accession>A0A837NH95</accession>
<dbReference type="InterPro" id="IPR010930">
    <property type="entry name" value="Flg_bb/hook_C_dom"/>
</dbReference>
<feature type="domain" description="Flagellar hook protein FlgE/F/G-like D1" evidence="10">
    <location>
        <begin position="83"/>
        <end position="152"/>
    </location>
</feature>
<feature type="domain" description="Flagellar hook protein FlgE D2" evidence="9">
    <location>
        <begin position="168"/>
        <end position="331"/>
    </location>
</feature>
<dbReference type="Pfam" id="PF22692">
    <property type="entry name" value="LlgE_F_G_D1"/>
    <property type="match status" value="1"/>
</dbReference>
<feature type="region of interest" description="Disordered" evidence="6">
    <location>
        <begin position="175"/>
        <end position="195"/>
    </location>
</feature>
<evidence type="ECO:0000259" key="8">
    <source>
        <dbReference type="Pfam" id="PF06429"/>
    </source>
</evidence>
<dbReference type="InterPro" id="IPR037058">
    <property type="entry name" value="Falgellar_hook_FlgE_sf"/>
</dbReference>
<dbReference type="OrthoDB" id="8578401at2"/>
<reference evidence="11 12" key="1">
    <citation type="submission" date="2015-08" db="EMBL/GenBank/DDBJ databases">
        <title>Genome sequencing and assembly of the deep-sea bacterium Idiomarina zobellii.</title>
        <authorList>
            <person name="Mithoefer S.D."/>
            <person name="Rheaume B.A."/>
            <person name="MacLea K.S."/>
        </authorList>
    </citation>
    <scope>NUCLEOTIDE SEQUENCE [LARGE SCALE GENOMIC DNA]</scope>
    <source>
        <strain evidence="11 12">KMM 231</strain>
    </source>
</reference>
<comment type="function">
    <text evidence="5">A flexible structure which links the flagellar filament to the drive apparatus in the basal body.</text>
</comment>
<comment type="subcellular location">
    <subcellularLocation>
        <location evidence="1 5">Bacterial flagellum basal body</location>
    </subcellularLocation>
</comment>
<dbReference type="PANTHER" id="PTHR30435:SF1">
    <property type="entry name" value="FLAGELLAR HOOK PROTEIN FLGE"/>
    <property type="match status" value="1"/>
</dbReference>
<evidence type="ECO:0000256" key="2">
    <source>
        <dbReference type="ARBA" id="ARBA00009677"/>
    </source>
</evidence>
<evidence type="ECO:0000313" key="11">
    <source>
        <dbReference type="EMBL" id="KPD24736.1"/>
    </source>
</evidence>
<dbReference type="InterPro" id="IPR053967">
    <property type="entry name" value="LlgE_F_G-like_D1"/>
</dbReference>
<dbReference type="Gene3D" id="2.60.98.20">
    <property type="entry name" value="Flagellar hook protein FlgE"/>
    <property type="match status" value="1"/>
</dbReference>
<sequence>MSFSIALSGINASQKDLDVTANNISNVKTSGFKQSRAEFADVYATSIFNAGNTKVGDGVLTSSVAQQFSQGALELTENSLDMAISGNGFFATTDDLGSRDMTYTRSGAFKLNDDKFIVDNQGNYLQGYQVDRNSGVNSSVALATTQPIRIPDVAGAPQSTDNVFTAFNVDARRSPIDGTANPFDPETPSTYHSSTSATVYDSLGESHTLSTYYVKRDNANNQWDVYATFDGQEIDMTPTGSGTASATTSVNGYSGVQIAFQGNGEPDTGVPGQTNFDPANFDLSGAGPDGPYLDNGATAQTIQFNFQDLSGTTTPTQFASDFEVTNLDQDGSTVGRLTNVDIDKSGLIAATYSNGDVQYLGQVAIVRFANEQGLTQIGGTKWRESIDSGEPLSGEANTGTFGGIEASALENSNVNLTKELVDLITAQRNFQANSRSLEVNNTINQTILQIR</sequence>
<dbReference type="NCBIfam" id="NF004240">
    <property type="entry name" value="PRK05682.1-4"/>
    <property type="match status" value="1"/>
</dbReference>
<dbReference type="GO" id="GO:0005829">
    <property type="term" value="C:cytosol"/>
    <property type="evidence" value="ECO:0007669"/>
    <property type="project" value="TreeGrafter"/>
</dbReference>
<dbReference type="InterPro" id="IPR037925">
    <property type="entry name" value="FlgE/F/G-like"/>
</dbReference>
<dbReference type="GO" id="GO:0071978">
    <property type="term" value="P:bacterial-type flagellum-dependent swarming motility"/>
    <property type="evidence" value="ECO:0007669"/>
    <property type="project" value="TreeGrafter"/>
</dbReference>
<dbReference type="GO" id="GO:0009424">
    <property type="term" value="C:bacterial-type flagellum hook"/>
    <property type="evidence" value="ECO:0007669"/>
    <property type="project" value="TreeGrafter"/>
</dbReference>
<evidence type="ECO:0000313" key="12">
    <source>
        <dbReference type="Proteomes" id="UP000053030"/>
    </source>
</evidence>
<dbReference type="Proteomes" id="UP000053030">
    <property type="component" value="Unassembled WGS sequence"/>
</dbReference>
<dbReference type="EMBL" id="LHSG01000002">
    <property type="protein sequence ID" value="KPD24736.1"/>
    <property type="molecule type" value="Genomic_DNA"/>
</dbReference>
<evidence type="ECO:0000256" key="5">
    <source>
        <dbReference type="RuleBase" id="RU362116"/>
    </source>
</evidence>
<dbReference type="AlphaFoldDB" id="A0A837NH95"/>
<dbReference type="NCBIfam" id="TIGR03506">
    <property type="entry name" value="FlgEFG_subfam"/>
    <property type="match status" value="1"/>
</dbReference>
<dbReference type="GO" id="GO:0009425">
    <property type="term" value="C:bacterial-type flagellum basal body"/>
    <property type="evidence" value="ECO:0007669"/>
    <property type="project" value="UniProtKB-SubCell"/>
</dbReference>
<gene>
    <name evidence="11" type="ORF">AFK76_03865</name>
</gene>
<evidence type="ECO:0000256" key="4">
    <source>
        <dbReference type="ARBA" id="ARBA00023143"/>
    </source>
</evidence>
<dbReference type="InterPro" id="IPR020013">
    <property type="entry name" value="Flagellar_FlgE/F/G"/>
</dbReference>
<protein>
    <recommendedName>
        <fullName evidence="3 5">Flagellar hook protein FlgE</fullName>
    </recommendedName>
</protein>
<keyword evidence="11" id="KW-0966">Cell projection</keyword>
<keyword evidence="12" id="KW-1185">Reference proteome</keyword>
<keyword evidence="4 5" id="KW-0975">Bacterial flagellum</keyword>
<evidence type="ECO:0000256" key="6">
    <source>
        <dbReference type="SAM" id="MobiDB-lite"/>
    </source>
</evidence>
<dbReference type="SUPFAM" id="SSF117143">
    <property type="entry name" value="Flagellar hook protein flgE"/>
    <property type="match status" value="1"/>
</dbReference>
<name>A0A837NH95_9GAMM</name>
<dbReference type="PANTHER" id="PTHR30435">
    <property type="entry name" value="FLAGELLAR PROTEIN"/>
    <property type="match status" value="1"/>
</dbReference>
<keyword evidence="11" id="KW-0282">Flagellum</keyword>
<keyword evidence="11" id="KW-0969">Cilium</keyword>
<dbReference type="RefSeq" id="WP_053952972.1">
    <property type="nucleotide sequence ID" value="NZ_FNCB01000002.1"/>
</dbReference>
<dbReference type="Pfam" id="PF06429">
    <property type="entry name" value="Flg_bbr_C"/>
    <property type="match status" value="1"/>
</dbReference>
<feature type="domain" description="Flagellar basal body rod protein N-terminal" evidence="7">
    <location>
        <begin position="5"/>
        <end position="33"/>
    </location>
</feature>
<dbReference type="Pfam" id="PF07559">
    <property type="entry name" value="FlgE_D2"/>
    <property type="match status" value="1"/>
</dbReference>
<evidence type="ECO:0000256" key="1">
    <source>
        <dbReference type="ARBA" id="ARBA00004117"/>
    </source>
</evidence>
<comment type="similarity">
    <text evidence="2 5">Belongs to the flagella basal body rod proteins family.</text>
</comment>
<dbReference type="InterPro" id="IPR001444">
    <property type="entry name" value="Flag_bb_rod_N"/>
</dbReference>
<dbReference type="NCBIfam" id="NF004238">
    <property type="entry name" value="PRK05682.1-1"/>
    <property type="match status" value="1"/>
</dbReference>
<evidence type="ECO:0000259" key="10">
    <source>
        <dbReference type="Pfam" id="PF22692"/>
    </source>
</evidence>
<dbReference type="InterPro" id="IPR011491">
    <property type="entry name" value="FlgE_D2"/>
</dbReference>
<feature type="domain" description="Flagellar basal-body/hook protein C-terminal" evidence="8">
    <location>
        <begin position="407"/>
        <end position="450"/>
    </location>
</feature>
<proteinExistence type="inferred from homology"/>
<evidence type="ECO:0000259" key="7">
    <source>
        <dbReference type="Pfam" id="PF00460"/>
    </source>
</evidence>
<organism evidence="11 12">
    <name type="scientific">Idiomarina zobellii</name>
    <dbReference type="NCBI Taxonomy" id="86103"/>
    <lineage>
        <taxon>Bacteria</taxon>
        <taxon>Pseudomonadati</taxon>
        <taxon>Pseudomonadota</taxon>
        <taxon>Gammaproteobacteria</taxon>
        <taxon>Alteromonadales</taxon>
        <taxon>Idiomarinaceae</taxon>
        <taxon>Idiomarina</taxon>
    </lineage>
</organism>